<evidence type="ECO:0000313" key="2">
    <source>
        <dbReference type="Proteomes" id="UP000018542"/>
    </source>
</evidence>
<organism evidence="1 2">
    <name type="scientific">Hyphomicrobium nitrativorans NL23</name>
    <dbReference type="NCBI Taxonomy" id="1029756"/>
    <lineage>
        <taxon>Bacteria</taxon>
        <taxon>Pseudomonadati</taxon>
        <taxon>Pseudomonadota</taxon>
        <taxon>Alphaproteobacteria</taxon>
        <taxon>Hyphomicrobiales</taxon>
        <taxon>Hyphomicrobiaceae</taxon>
        <taxon>Hyphomicrobium</taxon>
    </lineage>
</organism>
<dbReference type="HOGENOM" id="CLU_037269_6_1_5"/>
<protein>
    <recommendedName>
        <fullName evidence="3">Phytoene synthase</fullName>
    </recommendedName>
</protein>
<keyword evidence="2" id="KW-1185">Reference proteome</keyword>
<gene>
    <name evidence="1" type="ORF">W911_09630</name>
</gene>
<name>V5SI35_9HYPH</name>
<dbReference type="Proteomes" id="UP000018542">
    <property type="component" value="Chromosome"/>
</dbReference>
<dbReference type="PATRIC" id="fig|1029756.8.peg.2004"/>
<dbReference type="EMBL" id="CP006912">
    <property type="protein sequence ID" value="AHB50162.1"/>
    <property type="molecule type" value="Genomic_DNA"/>
</dbReference>
<accession>V5SI35</accession>
<dbReference type="Pfam" id="PF00494">
    <property type="entry name" value="SQS_PSY"/>
    <property type="match status" value="1"/>
</dbReference>
<dbReference type="KEGG" id="hni:W911_09630"/>
<sequence>MGASDPLTAVGGDVRPIYETARDFERDRYLAALLAPKETQDDLVTLAAYLGELQRIPLLAHDATIGEIRFQWWRDALQAAPDVASGHPVADAVRELAARRGLSTETLLLPIEGRSRELYEDGIRDEDDLLAYADEAEGGAFRIAHGLIVGTAPSETSEFSRNAGRALAFTRLALSLPQHLALGRLPLPAAFVGRARDPRGADEGVARGAARELSALLAVEARAYLARFRGDQVRLEGRELAAFLPLCLVEPYLQAALRPGRDALLELADISPLSRVVRLWFARWRGRI</sequence>
<dbReference type="SUPFAM" id="SSF48576">
    <property type="entry name" value="Terpenoid synthases"/>
    <property type="match status" value="1"/>
</dbReference>
<dbReference type="STRING" id="1029756.W911_09630"/>
<dbReference type="RefSeq" id="WP_023787289.1">
    <property type="nucleotide sequence ID" value="NC_022997.1"/>
</dbReference>
<dbReference type="Gene3D" id="1.10.600.10">
    <property type="entry name" value="Farnesyl Diphosphate Synthase"/>
    <property type="match status" value="1"/>
</dbReference>
<dbReference type="AlphaFoldDB" id="V5SI35"/>
<evidence type="ECO:0008006" key="3">
    <source>
        <dbReference type="Google" id="ProtNLM"/>
    </source>
</evidence>
<dbReference type="InterPro" id="IPR002060">
    <property type="entry name" value="Squ/phyt_synthse"/>
</dbReference>
<reference evidence="1 2" key="1">
    <citation type="journal article" date="2014" name="Genome Announc.">
        <title>Complete Genome Sequence of Hyphomicrobium nitrativorans Strain NL23, a Denitrifying Bacterium Isolated from Biofilm of a Methanol-Fed Denitrification System Treating Seawater at the Montreal Biodome.</title>
        <authorList>
            <person name="Martineau C."/>
            <person name="Villeneuve C."/>
            <person name="Mauffrey F."/>
            <person name="Villemur R."/>
        </authorList>
    </citation>
    <scope>NUCLEOTIDE SEQUENCE [LARGE SCALE GENOMIC DNA]</scope>
    <source>
        <strain evidence="1">NL23</strain>
    </source>
</reference>
<dbReference type="OrthoDB" id="9814909at2"/>
<proteinExistence type="predicted"/>
<dbReference type="InterPro" id="IPR008949">
    <property type="entry name" value="Isoprenoid_synthase_dom_sf"/>
</dbReference>
<evidence type="ECO:0000313" key="1">
    <source>
        <dbReference type="EMBL" id="AHB50162.1"/>
    </source>
</evidence>